<dbReference type="AlphaFoldDB" id="U3PAK4"/>
<evidence type="ECO:0000313" key="2">
    <source>
        <dbReference type="EMBL" id="AGW42564.1"/>
    </source>
</evidence>
<evidence type="ECO:0000313" key="3">
    <source>
        <dbReference type="Proteomes" id="UP000016743"/>
    </source>
</evidence>
<accession>U3PAK4</accession>
<protein>
    <submittedName>
        <fullName evidence="2">Uncharacterized protein</fullName>
    </submittedName>
</protein>
<feature type="transmembrane region" description="Helical" evidence="1">
    <location>
        <begin position="114"/>
        <end position="133"/>
    </location>
</feature>
<organism evidence="2 3">
    <name type="scientific">Leifsonia xyli subsp. cynodontis DSM 46306</name>
    <dbReference type="NCBI Taxonomy" id="1389489"/>
    <lineage>
        <taxon>Bacteria</taxon>
        <taxon>Bacillati</taxon>
        <taxon>Actinomycetota</taxon>
        <taxon>Actinomycetes</taxon>
        <taxon>Micrococcales</taxon>
        <taxon>Microbacteriaceae</taxon>
        <taxon>Leifsonia</taxon>
    </lineage>
</organism>
<dbReference type="HOGENOM" id="CLU_1710992_0_0_11"/>
<sequence length="153" mass="15340">MGDFGLRLRRLWVAAGLAVPAGAGMGALVGAVLLLMTRSEWQARQTPLTIVGFLVPCAFIGGAVAAVAAVGAVAAVILTRRTATQPPAAAAGGSAIAIAIVVSVVMMLGESAAAVFLVLFAVLVAAPLAWLAARLALREKSVTTPESPSPIQS</sequence>
<feature type="transmembrane region" description="Helical" evidence="1">
    <location>
        <begin position="89"/>
        <end position="108"/>
    </location>
</feature>
<keyword evidence="3" id="KW-1185">Reference proteome</keyword>
<feature type="transmembrane region" description="Helical" evidence="1">
    <location>
        <begin position="48"/>
        <end position="77"/>
    </location>
</feature>
<feature type="transmembrane region" description="Helical" evidence="1">
    <location>
        <begin position="12"/>
        <end position="36"/>
    </location>
</feature>
<reference evidence="2 3" key="1">
    <citation type="journal article" date="2013" name="Genome Announc.">
        <title>Complete Genome Sequence of Leifsonia xyli subsp. cynodontis Strain DSM46306, a Gram-Positive Bacterial Pathogen of Grasses.</title>
        <authorList>
            <person name="Monteiro-Vitorello C.B."/>
            <person name="Zerillo M.M."/>
            <person name="Van Sluys M.A."/>
            <person name="Camargo L.E."/>
            <person name="Kitajima J.P."/>
        </authorList>
    </citation>
    <scope>NUCLEOTIDE SEQUENCE [LARGE SCALE GENOMIC DNA]</scope>
    <source>
        <strain evidence="2 3">DSM 46306</strain>
    </source>
</reference>
<proteinExistence type="predicted"/>
<dbReference type="STRING" id="1389489.O159_26540"/>
<keyword evidence="1" id="KW-0812">Transmembrane</keyword>
<evidence type="ECO:0000256" key="1">
    <source>
        <dbReference type="SAM" id="Phobius"/>
    </source>
</evidence>
<keyword evidence="1" id="KW-1133">Transmembrane helix</keyword>
<dbReference type="Proteomes" id="UP000016743">
    <property type="component" value="Chromosome"/>
</dbReference>
<dbReference type="RefSeq" id="WP_021756029.1">
    <property type="nucleotide sequence ID" value="NC_022438.1"/>
</dbReference>
<dbReference type="KEGG" id="lxy:O159_26540"/>
<keyword evidence="1" id="KW-0472">Membrane</keyword>
<gene>
    <name evidence="2" type="ORF">O159_26540</name>
</gene>
<name>U3PAK4_LEIXC</name>
<dbReference type="EMBL" id="CP006734">
    <property type="protein sequence ID" value="AGW42564.1"/>
    <property type="molecule type" value="Genomic_DNA"/>
</dbReference>
<dbReference type="PATRIC" id="fig|1389489.3.peg.2544"/>